<evidence type="ECO:0000313" key="3">
    <source>
        <dbReference type="Proteomes" id="UP000588586"/>
    </source>
</evidence>
<feature type="transmembrane region" description="Helical" evidence="1">
    <location>
        <begin position="32"/>
        <end position="52"/>
    </location>
</feature>
<dbReference type="RefSeq" id="WP_171243982.1">
    <property type="nucleotide sequence ID" value="NZ_JABEPQ010000002.1"/>
</dbReference>
<keyword evidence="3" id="KW-1185">Reference proteome</keyword>
<name>A0A849HB43_9MICO</name>
<sequence>MTTSLKKVLACGPAVVVSVMLTFVFGSVLPPLAGLAAFVIGLGVMLALLVGWGEPLASRLLFHARALNEAEIGTLAPAVAMLCQRGIPMGRLDVRVKRNAVPIAAVGVGRRTVVVSGGLMGAIRDEQLPVDQAAAVLGHCAGVVLSGAVRSDPALAYWTLPWQLTRALVGALVQPFRRLPLAALAWRGRFVVALVAAVQSVIAEQLGVAGALVTLCALSYLLGAGEGAWAATLREIGDDRVRQAGLADALARLLLRCSSSAATHERVHALTGPHRCHGWHW</sequence>
<comment type="caution">
    <text evidence="2">The sequence shown here is derived from an EMBL/GenBank/DDBJ whole genome shotgun (WGS) entry which is preliminary data.</text>
</comment>
<keyword evidence="1" id="KW-0472">Membrane</keyword>
<keyword evidence="1" id="KW-0812">Transmembrane</keyword>
<protein>
    <recommendedName>
        <fullName evidence="4">Peptidase M48 domain-containing protein</fullName>
    </recommendedName>
</protein>
<evidence type="ECO:0000256" key="1">
    <source>
        <dbReference type="SAM" id="Phobius"/>
    </source>
</evidence>
<dbReference type="Proteomes" id="UP000588586">
    <property type="component" value="Unassembled WGS sequence"/>
</dbReference>
<dbReference type="AlphaFoldDB" id="A0A849HB43"/>
<gene>
    <name evidence="2" type="ORF">HJG52_13130</name>
</gene>
<feature type="transmembrane region" description="Helical" evidence="1">
    <location>
        <begin position="7"/>
        <end position="26"/>
    </location>
</feature>
<evidence type="ECO:0008006" key="4">
    <source>
        <dbReference type="Google" id="ProtNLM"/>
    </source>
</evidence>
<proteinExistence type="predicted"/>
<accession>A0A849HB43</accession>
<evidence type="ECO:0000313" key="2">
    <source>
        <dbReference type="EMBL" id="NNM46946.1"/>
    </source>
</evidence>
<reference evidence="2 3" key="1">
    <citation type="submission" date="2020-04" db="EMBL/GenBank/DDBJ databases">
        <title>Knoellia sp. isolate from air conditioner.</title>
        <authorList>
            <person name="Chea S."/>
            <person name="Kim D.-U."/>
        </authorList>
    </citation>
    <scope>NUCLEOTIDE SEQUENCE [LARGE SCALE GENOMIC DNA]</scope>
    <source>
        <strain evidence="2 3">DB2414S</strain>
    </source>
</reference>
<organism evidence="2 3">
    <name type="scientific">Knoellia koreensis</name>
    <dbReference type="NCBI Taxonomy" id="2730921"/>
    <lineage>
        <taxon>Bacteria</taxon>
        <taxon>Bacillati</taxon>
        <taxon>Actinomycetota</taxon>
        <taxon>Actinomycetes</taxon>
        <taxon>Micrococcales</taxon>
        <taxon>Intrasporangiaceae</taxon>
        <taxon>Knoellia</taxon>
    </lineage>
</organism>
<dbReference type="EMBL" id="JABEPQ010000002">
    <property type="protein sequence ID" value="NNM46946.1"/>
    <property type="molecule type" value="Genomic_DNA"/>
</dbReference>
<keyword evidence="1" id="KW-1133">Transmembrane helix</keyword>